<evidence type="ECO:0000313" key="2">
    <source>
        <dbReference type="Proteomes" id="UP000299102"/>
    </source>
</evidence>
<accession>A0A4C1WN70</accession>
<reference evidence="1 2" key="1">
    <citation type="journal article" date="2019" name="Commun. Biol.">
        <title>The bagworm genome reveals a unique fibroin gene that provides high tensile strength.</title>
        <authorList>
            <person name="Kono N."/>
            <person name="Nakamura H."/>
            <person name="Ohtoshi R."/>
            <person name="Tomita M."/>
            <person name="Numata K."/>
            <person name="Arakawa K."/>
        </authorList>
    </citation>
    <scope>NUCLEOTIDE SEQUENCE [LARGE SCALE GENOMIC DNA]</scope>
</reference>
<comment type="caution">
    <text evidence="1">The sequence shown here is derived from an EMBL/GenBank/DDBJ whole genome shotgun (WGS) entry which is preliminary data.</text>
</comment>
<sequence>MDKGPVGSNSNGSIRNWEEELQRGRLSIQIKLVNDRMDRQLDSQVEWVYDRLVSDQLAGWVDKYIGGLLDGWSSDGPLGG</sequence>
<keyword evidence="2" id="KW-1185">Reference proteome</keyword>
<name>A0A4C1WN70_EUMVA</name>
<dbReference type="AlphaFoldDB" id="A0A4C1WN70"/>
<evidence type="ECO:0000313" key="1">
    <source>
        <dbReference type="EMBL" id="GBP51565.1"/>
    </source>
</evidence>
<dbReference type="EMBL" id="BGZK01000583">
    <property type="protein sequence ID" value="GBP51565.1"/>
    <property type="molecule type" value="Genomic_DNA"/>
</dbReference>
<protein>
    <submittedName>
        <fullName evidence="1">Uncharacterized protein</fullName>
    </submittedName>
</protein>
<gene>
    <name evidence="1" type="ORF">EVAR_34451_1</name>
</gene>
<dbReference type="Proteomes" id="UP000299102">
    <property type="component" value="Unassembled WGS sequence"/>
</dbReference>
<organism evidence="1 2">
    <name type="scientific">Eumeta variegata</name>
    <name type="common">Bagworm moth</name>
    <name type="synonym">Eumeta japonica</name>
    <dbReference type="NCBI Taxonomy" id="151549"/>
    <lineage>
        <taxon>Eukaryota</taxon>
        <taxon>Metazoa</taxon>
        <taxon>Ecdysozoa</taxon>
        <taxon>Arthropoda</taxon>
        <taxon>Hexapoda</taxon>
        <taxon>Insecta</taxon>
        <taxon>Pterygota</taxon>
        <taxon>Neoptera</taxon>
        <taxon>Endopterygota</taxon>
        <taxon>Lepidoptera</taxon>
        <taxon>Glossata</taxon>
        <taxon>Ditrysia</taxon>
        <taxon>Tineoidea</taxon>
        <taxon>Psychidae</taxon>
        <taxon>Oiketicinae</taxon>
        <taxon>Eumeta</taxon>
    </lineage>
</organism>
<proteinExistence type="predicted"/>